<dbReference type="STRING" id="1660.APY09_07545"/>
<dbReference type="InterPro" id="IPR013154">
    <property type="entry name" value="ADH-like_N"/>
</dbReference>
<feature type="domain" description="Alcohol dehydrogenase-like C-terminal" evidence="3">
    <location>
        <begin position="179"/>
        <end position="307"/>
    </location>
</feature>
<dbReference type="InterPro" id="IPR013149">
    <property type="entry name" value="ADH-like_C"/>
</dbReference>
<evidence type="ECO:0000259" key="3">
    <source>
        <dbReference type="Pfam" id="PF00107"/>
    </source>
</evidence>
<dbReference type="SUPFAM" id="SSF51735">
    <property type="entry name" value="NAD(P)-binding Rossmann-fold domains"/>
    <property type="match status" value="1"/>
</dbReference>
<comment type="cofactor">
    <cofactor evidence="1">
        <name>Zn(2+)</name>
        <dbReference type="ChEBI" id="CHEBI:29105"/>
    </cofactor>
</comment>
<dbReference type="InterPro" id="IPR036291">
    <property type="entry name" value="NAD(P)-bd_dom_sf"/>
</dbReference>
<protein>
    <submittedName>
        <fullName evidence="5">Sorbitol dehydrogenase</fullName>
        <ecNumber evidence="5">1.1.1.14</ecNumber>
    </submittedName>
</protein>
<proteinExistence type="predicted"/>
<dbReference type="Gene3D" id="3.90.180.10">
    <property type="entry name" value="Medium-chain alcohol dehydrogenases, catalytic domain"/>
    <property type="match status" value="1"/>
</dbReference>
<dbReference type="SUPFAM" id="SSF50129">
    <property type="entry name" value="GroES-like"/>
    <property type="match status" value="1"/>
</dbReference>
<dbReference type="InterPro" id="IPR050129">
    <property type="entry name" value="Zn_alcohol_dh"/>
</dbReference>
<evidence type="ECO:0000313" key="6">
    <source>
        <dbReference type="Proteomes" id="UP000250192"/>
    </source>
</evidence>
<dbReference type="InterPro" id="IPR011032">
    <property type="entry name" value="GroES-like_sf"/>
</dbReference>
<dbReference type="Proteomes" id="UP000250192">
    <property type="component" value="Unassembled WGS sequence"/>
</dbReference>
<dbReference type="EC" id="1.1.1.14" evidence="5"/>
<organism evidence="5 6">
    <name type="scientific">Schaalia odontolytica</name>
    <dbReference type="NCBI Taxonomy" id="1660"/>
    <lineage>
        <taxon>Bacteria</taxon>
        <taxon>Bacillati</taxon>
        <taxon>Actinomycetota</taxon>
        <taxon>Actinomycetes</taxon>
        <taxon>Actinomycetales</taxon>
        <taxon>Actinomycetaceae</taxon>
        <taxon>Schaalia</taxon>
    </lineage>
</organism>
<dbReference type="RefSeq" id="WP_165835867.1">
    <property type="nucleotide sequence ID" value="NZ_JASPES010000004.1"/>
</dbReference>
<dbReference type="PANTHER" id="PTHR43401">
    <property type="entry name" value="L-THREONINE 3-DEHYDROGENASE"/>
    <property type="match status" value="1"/>
</dbReference>
<evidence type="ECO:0000256" key="2">
    <source>
        <dbReference type="ARBA" id="ARBA00023002"/>
    </source>
</evidence>
<sequence length="351" mass="35807">MLAASLHSPGALTLEERPIPKLGPRDVLLSVEATTLCGTDLRIATGQKTNGVRRGVVLGHEIAARVWRLGDGLTANIDVPAPGTQVGLAPEIACGHCEPCASGRSNVCANMRLFGTGVDGGLADLILVPEAALACITPVAAEIAPPLLALAEPLSCCMRATTRLPIDSHARILILGTGPIGLIHCALAADAGAHVMACGRAARLEPARTMGAQVTTDAQGDTLVDEVLEWSNGMGADVVIIAVGDPGLVPIAAQCARIGGHISFFAGFPAGAVASIDPNLVHYRELTISGSANATLDDYAGAVEALSSGRVDLSALITHEYALTQVSSALDAVRTRAGLKIAVRPKGATAN</sequence>
<keyword evidence="2 5" id="KW-0560">Oxidoreductase</keyword>
<accession>A0A2X0U527</accession>
<dbReference type="Pfam" id="PF08240">
    <property type="entry name" value="ADH_N"/>
    <property type="match status" value="1"/>
</dbReference>
<feature type="domain" description="Alcohol dehydrogenase-like N-terminal" evidence="4">
    <location>
        <begin position="23"/>
        <end position="134"/>
    </location>
</feature>
<dbReference type="EMBL" id="UAPR01000008">
    <property type="protein sequence ID" value="SPT56206.1"/>
    <property type="molecule type" value="Genomic_DNA"/>
</dbReference>
<keyword evidence="6" id="KW-1185">Reference proteome</keyword>
<dbReference type="GO" id="GO:0003939">
    <property type="term" value="F:L-iditol 2-dehydrogenase (NAD+) activity"/>
    <property type="evidence" value="ECO:0007669"/>
    <property type="project" value="UniProtKB-EC"/>
</dbReference>
<dbReference type="PANTHER" id="PTHR43401:SF2">
    <property type="entry name" value="L-THREONINE 3-DEHYDROGENASE"/>
    <property type="match status" value="1"/>
</dbReference>
<dbReference type="AlphaFoldDB" id="A0A2X0U527"/>
<reference evidence="5 6" key="1">
    <citation type="submission" date="2018-06" db="EMBL/GenBank/DDBJ databases">
        <authorList>
            <consortium name="Pathogen Informatics"/>
            <person name="Doyle S."/>
        </authorList>
    </citation>
    <scope>NUCLEOTIDE SEQUENCE [LARGE SCALE GENOMIC DNA]</scope>
    <source>
        <strain evidence="5 6">NCTC9935</strain>
    </source>
</reference>
<name>A0A2X0U527_9ACTO</name>
<dbReference type="Gene3D" id="3.40.50.720">
    <property type="entry name" value="NAD(P)-binding Rossmann-like Domain"/>
    <property type="match status" value="1"/>
</dbReference>
<evidence type="ECO:0000313" key="5">
    <source>
        <dbReference type="EMBL" id="SPT56206.1"/>
    </source>
</evidence>
<dbReference type="Pfam" id="PF00107">
    <property type="entry name" value="ADH_zinc_N"/>
    <property type="match status" value="1"/>
</dbReference>
<gene>
    <name evidence="5" type="primary">gutB</name>
    <name evidence="5" type="ORF">NCTC9935_01731</name>
</gene>
<evidence type="ECO:0000256" key="1">
    <source>
        <dbReference type="ARBA" id="ARBA00001947"/>
    </source>
</evidence>
<evidence type="ECO:0000259" key="4">
    <source>
        <dbReference type="Pfam" id="PF08240"/>
    </source>
</evidence>
<dbReference type="GeneID" id="93759265"/>